<feature type="compositionally biased region" description="Polar residues" evidence="1">
    <location>
        <begin position="134"/>
        <end position="144"/>
    </location>
</feature>
<evidence type="ECO:0000256" key="1">
    <source>
        <dbReference type="SAM" id="MobiDB-lite"/>
    </source>
</evidence>
<feature type="region of interest" description="Disordered" evidence="1">
    <location>
        <begin position="132"/>
        <end position="153"/>
    </location>
</feature>
<proteinExistence type="predicted"/>
<evidence type="ECO:0000313" key="2">
    <source>
        <dbReference type="EMBL" id="KAA6384816.1"/>
    </source>
</evidence>
<protein>
    <submittedName>
        <fullName evidence="2">Uncharacterized protein</fullName>
    </submittedName>
</protein>
<dbReference type="EMBL" id="SNRW01005563">
    <property type="protein sequence ID" value="KAA6384816.1"/>
    <property type="molecule type" value="Genomic_DNA"/>
</dbReference>
<sequence length="438" mass="49654">METAACAGTSGERSISRLEVIRKSQDPQSTEKKSPTTDVTDTWLCLSELRAFPVHSQKCLDQHEVTSGKILASATTIDKSGLDNLIPEVQSSLMSPIHISRLDLQCRDDDDSMHRRQTSGTSQNTAIIERVDQQSKTSENQRPSNAKAKAQHRQGWESKAVFNMGTLKELNWWTLKLSLNNPTSLIIRKPDTLLTTDASQWMWGGVCRIKKQEEIFELGKWSKTWHLTSSIQRELAAILCCLRRMEQDLMQQEVKAINNIVLQGKAAEQQREMAQRQTGTKDLGRRSTNSNINHTRLESTILEANIRQTNITESGFRPISSNSNPREAYETARLDITSGQHDSFSGFVESGENQIGERLFRECLSQKGASQQLISDVIKSWRTQWRRHAHGLTRFARYLEQQQVGIVQLLNLNTPHFFVSNWLSQIGQNESHSAVIEV</sequence>
<gene>
    <name evidence="2" type="ORF">EZS28_019658</name>
</gene>
<dbReference type="Proteomes" id="UP000324800">
    <property type="component" value="Unassembled WGS sequence"/>
</dbReference>
<evidence type="ECO:0000313" key="3">
    <source>
        <dbReference type="Proteomes" id="UP000324800"/>
    </source>
</evidence>
<reference evidence="2 3" key="1">
    <citation type="submission" date="2019-03" db="EMBL/GenBank/DDBJ databases">
        <title>Single cell metagenomics reveals metabolic interactions within the superorganism composed of flagellate Streblomastix strix and complex community of Bacteroidetes bacteria on its surface.</title>
        <authorList>
            <person name="Treitli S.C."/>
            <person name="Kolisko M."/>
            <person name="Husnik F."/>
            <person name="Keeling P."/>
            <person name="Hampl V."/>
        </authorList>
    </citation>
    <scope>NUCLEOTIDE SEQUENCE [LARGE SCALE GENOMIC DNA]</scope>
    <source>
        <strain evidence="2">ST1C</strain>
    </source>
</reference>
<comment type="caution">
    <text evidence="2">The sequence shown here is derived from an EMBL/GenBank/DDBJ whole genome shotgun (WGS) entry which is preliminary data.</text>
</comment>
<dbReference type="AlphaFoldDB" id="A0A5J4VRE5"/>
<accession>A0A5J4VRE5</accession>
<name>A0A5J4VRE5_9EUKA</name>
<organism evidence="2 3">
    <name type="scientific">Streblomastix strix</name>
    <dbReference type="NCBI Taxonomy" id="222440"/>
    <lineage>
        <taxon>Eukaryota</taxon>
        <taxon>Metamonada</taxon>
        <taxon>Preaxostyla</taxon>
        <taxon>Oxymonadida</taxon>
        <taxon>Streblomastigidae</taxon>
        <taxon>Streblomastix</taxon>
    </lineage>
</organism>